<dbReference type="KEGG" id="nhe:NECHADRAFT_81290"/>
<dbReference type="AlphaFoldDB" id="C7ZHT1"/>
<name>C7ZHT1_FUSV7</name>
<evidence type="ECO:0000313" key="4">
    <source>
        <dbReference type="Proteomes" id="UP000005206"/>
    </source>
</evidence>
<sequence length="728" mass="80456">MQPTIINTRASRINAGVVGSVTQSTVSFILVEDGGHYHNEHATTSPFDGDRDVTNASTSTSQRTSGFLTPSFSSLEGLELVQGPQMALTGPVSSSGDVRNAISALHRSTGLDFDSPDDRKAVLVLLYFCLYRELVSKCAHVVSMLCRFLTFITTPAANVPMSISDTFILKDFIGRDLPLNVNIFNKWKVVEAMLQSRFTIDVPGCRKVQAGQYRVFNIDNASGAAIDINSWETDVEPRKRYRLAVVISGVYLTNLQCTACGERLITMADGTFSCPKSDCGLFMRSLTASRKPSKHLWEQRAVDRLLVPSKSNFLTLFDCRRGQFRTMLSDPKEETPWPTTESLLESQTKDSPSVPKLESPESQYQTQQASPPGTLPPDAEPTTEGVAEQAEPDEPSSHQRHGCDSVDEAAQEETDMPKFRSICIKQDSRLYDAVDAGNVKEVSKLLLEGVQVDSNPGPLGTALMPAILSNQPDLVRLLLEAHANPILQTWNGYSPLSVATCHANIQVFEHVLKAASKRSQYWPQEFQQAVDVSLREATLSHKLDKSHKIASLLLLGANPVARVSNRNQRGWIPTAFEVVLGYGQQSRGANARSPDELSLLRISIATDFLAEIWGRHLLSDLEARMLVDALHVKLGEMRGGASWLVKCALNFEINRAGILADQVARRLNERLFFQVDVNRLDSISPWSRQVMLPETTAADEVDEARGWVEEEEVEDDGDVTVIITKPLF</sequence>
<dbReference type="InterPro" id="IPR054464">
    <property type="entry name" value="ULD_fung"/>
</dbReference>
<dbReference type="PANTHER" id="PTHR46224">
    <property type="entry name" value="ANKYRIN REPEAT FAMILY PROTEIN"/>
    <property type="match status" value="1"/>
</dbReference>
<keyword evidence="4" id="KW-1185">Reference proteome</keyword>
<dbReference type="PANTHER" id="PTHR46224:SF64">
    <property type="entry name" value="IQ MOTIF AND ANKYRIN REPEAT DOMAIN-CONTAINING PROTEIN 1"/>
    <property type="match status" value="1"/>
</dbReference>
<feature type="compositionally biased region" description="Acidic residues" evidence="1">
    <location>
        <begin position="405"/>
        <end position="414"/>
    </location>
</feature>
<dbReference type="SUPFAM" id="SSF48403">
    <property type="entry name" value="Ankyrin repeat"/>
    <property type="match status" value="1"/>
</dbReference>
<dbReference type="Pfam" id="PF22893">
    <property type="entry name" value="ULD_2"/>
    <property type="match status" value="1"/>
</dbReference>
<feature type="compositionally biased region" description="Polar residues" evidence="1">
    <location>
        <begin position="54"/>
        <end position="66"/>
    </location>
</feature>
<dbReference type="InParanoid" id="C7ZHT1"/>
<dbReference type="InterPro" id="IPR002110">
    <property type="entry name" value="Ankyrin_rpt"/>
</dbReference>
<feature type="region of interest" description="Disordered" evidence="1">
    <location>
        <begin position="40"/>
        <end position="66"/>
    </location>
</feature>
<evidence type="ECO:0000256" key="1">
    <source>
        <dbReference type="SAM" id="MobiDB-lite"/>
    </source>
</evidence>
<dbReference type="HOGENOM" id="CLU_380391_0_0_1"/>
<dbReference type="Pfam" id="PF12796">
    <property type="entry name" value="Ank_2"/>
    <property type="match status" value="1"/>
</dbReference>
<feature type="compositionally biased region" description="Polar residues" evidence="1">
    <location>
        <begin position="360"/>
        <end position="371"/>
    </location>
</feature>
<dbReference type="OrthoDB" id="5225164at2759"/>
<evidence type="ECO:0000313" key="3">
    <source>
        <dbReference type="EMBL" id="EEU36492.1"/>
    </source>
</evidence>
<feature type="domain" description="Ubiquitin-like" evidence="2">
    <location>
        <begin position="165"/>
        <end position="246"/>
    </location>
</feature>
<evidence type="ECO:0000259" key="2">
    <source>
        <dbReference type="Pfam" id="PF22893"/>
    </source>
</evidence>
<protein>
    <recommendedName>
        <fullName evidence="2">Ubiquitin-like domain-containing protein</fullName>
    </recommendedName>
</protein>
<feature type="region of interest" description="Disordered" evidence="1">
    <location>
        <begin position="329"/>
        <end position="414"/>
    </location>
</feature>
<dbReference type="Gene3D" id="1.25.40.20">
    <property type="entry name" value="Ankyrin repeat-containing domain"/>
    <property type="match status" value="1"/>
</dbReference>
<proteinExistence type="predicted"/>
<accession>C7ZHT1</accession>
<feature type="compositionally biased region" description="Basic and acidic residues" evidence="1">
    <location>
        <begin position="395"/>
        <end position="404"/>
    </location>
</feature>
<dbReference type="Proteomes" id="UP000005206">
    <property type="component" value="Chromosome 6"/>
</dbReference>
<reference evidence="3 4" key="1">
    <citation type="journal article" date="2009" name="PLoS Genet.">
        <title>The genome of Nectria haematococca: contribution of supernumerary chromosomes to gene expansion.</title>
        <authorList>
            <person name="Coleman J.J."/>
            <person name="Rounsley S.D."/>
            <person name="Rodriguez-Carres M."/>
            <person name="Kuo A."/>
            <person name="Wasmann C.C."/>
            <person name="Grimwood J."/>
            <person name="Schmutz J."/>
            <person name="Taga M."/>
            <person name="White G.J."/>
            <person name="Zhou S."/>
            <person name="Schwartz D.C."/>
            <person name="Freitag M."/>
            <person name="Ma L.J."/>
            <person name="Danchin E.G."/>
            <person name="Henrissat B."/>
            <person name="Coutinho P.M."/>
            <person name="Nelson D.R."/>
            <person name="Straney D."/>
            <person name="Napoli C.A."/>
            <person name="Barker B.M."/>
            <person name="Gribskov M."/>
            <person name="Rep M."/>
            <person name="Kroken S."/>
            <person name="Molnar I."/>
            <person name="Rensing C."/>
            <person name="Kennell J.C."/>
            <person name="Zamora J."/>
            <person name="Farman M.L."/>
            <person name="Selker E.U."/>
            <person name="Salamov A."/>
            <person name="Shapiro H."/>
            <person name="Pangilinan J."/>
            <person name="Lindquist E."/>
            <person name="Lamers C."/>
            <person name="Grigoriev I.V."/>
            <person name="Geiser D.M."/>
            <person name="Covert S.F."/>
            <person name="Temporini E."/>
            <person name="Vanetten H.D."/>
        </authorList>
    </citation>
    <scope>NUCLEOTIDE SEQUENCE [LARGE SCALE GENOMIC DNA]</scope>
    <source>
        <strain evidence="4">ATCC MYA-4622 / CBS 123669 / FGSC 9596 / NRRL 45880 / 77-13-4</strain>
    </source>
</reference>
<dbReference type="RefSeq" id="XP_003042205.1">
    <property type="nucleotide sequence ID" value="XM_003042159.1"/>
</dbReference>
<dbReference type="GeneID" id="9669236"/>
<organism evidence="3 4">
    <name type="scientific">Fusarium vanettenii (strain ATCC MYA-4622 / CBS 123669 / FGSC 9596 / NRRL 45880 / 77-13-4)</name>
    <name type="common">Fusarium solani subsp. pisi</name>
    <dbReference type="NCBI Taxonomy" id="660122"/>
    <lineage>
        <taxon>Eukaryota</taxon>
        <taxon>Fungi</taxon>
        <taxon>Dikarya</taxon>
        <taxon>Ascomycota</taxon>
        <taxon>Pezizomycotina</taxon>
        <taxon>Sordariomycetes</taxon>
        <taxon>Hypocreomycetidae</taxon>
        <taxon>Hypocreales</taxon>
        <taxon>Nectriaceae</taxon>
        <taxon>Fusarium</taxon>
        <taxon>Fusarium solani species complex</taxon>
        <taxon>Fusarium vanettenii</taxon>
    </lineage>
</organism>
<dbReference type="EMBL" id="GG698928">
    <property type="protein sequence ID" value="EEU36492.1"/>
    <property type="molecule type" value="Genomic_DNA"/>
</dbReference>
<dbReference type="InterPro" id="IPR036770">
    <property type="entry name" value="Ankyrin_rpt-contain_sf"/>
</dbReference>
<dbReference type="InterPro" id="IPR051616">
    <property type="entry name" value="Cul2-RING_E3_ligase_SR"/>
</dbReference>
<dbReference type="VEuPathDB" id="FungiDB:NECHADRAFT_81290"/>
<feature type="compositionally biased region" description="Polar residues" evidence="1">
    <location>
        <begin position="337"/>
        <end position="351"/>
    </location>
</feature>
<gene>
    <name evidence="3" type="ORF">NECHADRAFT_81290</name>
</gene>